<dbReference type="EMBL" id="OU899035">
    <property type="protein sequence ID" value="CAH1726794.1"/>
    <property type="molecule type" value="Genomic_DNA"/>
</dbReference>
<dbReference type="AlphaFoldDB" id="A0A9P0J4D4"/>
<evidence type="ECO:0000313" key="2">
    <source>
        <dbReference type="Proteomes" id="UP001154329"/>
    </source>
</evidence>
<name>A0A9P0J4D4_APHGO</name>
<evidence type="ECO:0000313" key="1">
    <source>
        <dbReference type="EMBL" id="CAH1726794.1"/>
    </source>
</evidence>
<reference evidence="1" key="1">
    <citation type="submission" date="2022-02" db="EMBL/GenBank/DDBJ databases">
        <authorList>
            <person name="King R."/>
        </authorList>
    </citation>
    <scope>NUCLEOTIDE SEQUENCE</scope>
</reference>
<accession>A0A9P0J4D4</accession>
<dbReference type="Proteomes" id="UP001154329">
    <property type="component" value="Chromosome 2"/>
</dbReference>
<proteinExistence type="predicted"/>
<reference evidence="1" key="2">
    <citation type="submission" date="2022-10" db="EMBL/GenBank/DDBJ databases">
        <authorList>
            <consortium name="ENA_rothamsted_submissions"/>
            <consortium name="culmorum"/>
            <person name="King R."/>
        </authorList>
    </citation>
    <scope>NUCLEOTIDE SEQUENCE</scope>
</reference>
<gene>
    <name evidence="1" type="ORF">APHIGO_LOCUS7620</name>
</gene>
<sequence>MPISPSTPRRISTVHPRSLPIRLYVFRENTISAQYIETLACSHTPAKPAHPETNKVPLLGSTFACTCIRIRQIGVLAYGYGVVKYGWSGGGSNLTVLNVCTRSRYISHEGFVCPPSFRFSIGPFRV</sequence>
<protein>
    <submittedName>
        <fullName evidence="1">Uncharacterized protein</fullName>
    </submittedName>
</protein>
<keyword evidence="2" id="KW-1185">Reference proteome</keyword>
<organism evidence="1 2">
    <name type="scientific">Aphis gossypii</name>
    <name type="common">Cotton aphid</name>
    <dbReference type="NCBI Taxonomy" id="80765"/>
    <lineage>
        <taxon>Eukaryota</taxon>
        <taxon>Metazoa</taxon>
        <taxon>Ecdysozoa</taxon>
        <taxon>Arthropoda</taxon>
        <taxon>Hexapoda</taxon>
        <taxon>Insecta</taxon>
        <taxon>Pterygota</taxon>
        <taxon>Neoptera</taxon>
        <taxon>Paraneoptera</taxon>
        <taxon>Hemiptera</taxon>
        <taxon>Sternorrhyncha</taxon>
        <taxon>Aphidomorpha</taxon>
        <taxon>Aphidoidea</taxon>
        <taxon>Aphididae</taxon>
        <taxon>Aphidini</taxon>
        <taxon>Aphis</taxon>
        <taxon>Aphis</taxon>
    </lineage>
</organism>